<dbReference type="Proteomes" id="UP000054359">
    <property type="component" value="Unassembled WGS sequence"/>
</dbReference>
<dbReference type="EMBL" id="KK120093">
    <property type="protein sequence ID" value="KFM77502.1"/>
    <property type="molecule type" value="Genomic_DNA"/>
</dbReference>
<reference evidence="1 2" key="1">
    <citation type="submission" date="2013-11" db="EMBL/GenBank/DDBJ databases">
        <title>Genome sequencing of Stegodyphus mimosarum.</title>
        <authorList>
            <person name="Bechsgaard J."/>
        </authorList>
    </citation>
    <scope>NUCLEOTIDE SEQUENCE [LARGE SCALE GENOMIC DNA]</scope>
</reference>
<proteinExistence type="predicted"/>
<evidence type="ECO:0000313" key="2">
    <source>
        <dbReference type="Proteomes" id="UP000054359"/>
    </source>
</evidence>
<protein>
    <submittedName>
        <fullName evidence="1">Uncharacterized protein</fullName>
    </submittedName>
</protein>
<keyword evidence="2" id="KW-1185">Reference proteome</keyword>
<dbReference type="AlphaFoldDB" id="A0A087UJG3"/>
<organism evidence="1 2">
    <name type="scientific">Stegodyphus mimosarum</name>
    <name type="common">African social velvet spider</name>
    <dbReference type="NCBI Taxonomy" id="407821"/>
    <lineage>
        <taxon>Eukaryota</taxon>
        <taxon>Metazoa</taxon>
        <taxon>Ecdysozoa</taxon>
        <taxon>Arthropoda</taxon>
        <taxon>Chelicerata</taxon>
        <taxon>Arachnida</taxon>
        <taxon>Araneae</taxon>
        <taxon>Araneomorphae</taxon>
        <taxon>Entelegynae</taxon>
        <taxon>Eresoidea</taxon>
        <taxon>Eresidae</taxon>
        <taxon>Stegodyphus</taxon>
    </lineage>
</organism>
<accession>A0A087UJG3</accession>
<sequence>MGFQKETKIKIFLHFYYCKESQRPITSSPCVGKISEQVFSSLMKFLHLPNNEEFESNPCTTKISLCQLCKTQISDPYDPVRCFYLCILC</sequence>
<feature type="non-terminal residue" evidence="1">
    <location>
        <position position="89"/>
    </location>
</feature>
<evidence type="ECO:0000313" key="1">
    <source>
        <dbReference type="EMBL" id="KFM77502.1"/>
    </source>
</evidence>
<name>A0A087UJG3_STEMI</name>
<gene>
    <name evidence="1" type="ORF">X975_02675</name>
</gene>